<organism evidence="3 4">
    <name type="scientific">Candidatus Cerribacteria bacterium 'Amazon FNV 2010 28 9'</name>
    <dbReference type="NCBI Taxonomy" id="2081795"/>
    <lineage>
        <taxon>Bacteria</taxon>
        <taxon>Candidatus Cerribacteria</taxon>
    </lineage>
</organism>
<dbReference type="Gene3D" id="2.60.40.10">
    <property type="entry name" value="Immunoglobulins"/>
    <property type="match status" value="1"/>
</dbReference>
<evidence type="ECO:0000313" key="4">
    <source>
        <dbReference type="Proteomes" id="UP000246104"/>
    </source>
</evidence>
<dbReference type="AlphaFoldDB" id="A0A317JP71"/>
<feature type="compositionally biased region" description="Polar residues" evidence="1">
    <location>
        <begin position="12"/>
        <end position="34"/>
    </location>
</feature>
<protein>
    <recommendedName>
        <fullName evidence="5">CARDB domain-containing protein</fullName>
    </recommendedName>
</protein>
<dbReference type="InterPro" id="IPR013783">
    <property type="entry name" value="Ig-like_fold"/>
</dbReference>
<evidence type="ECO:0008006" key="5">
    <source>
        <dbReference type="Google" id="ProtNLM"/>
    </source>
</evidence>
<feature type="region of interest" description="Disordered" evidence="1">
    <location>
        <begin position="1"/>
        <end position="43"/>
    </location>
</feature>
<feature type="compositionally biased region" description="Pro residues" evidence="1">
    <location>
        <begin position="103"/>
        <end position="121"/>
    </location>
</feature>
<feature type="region of interest" description="Disordered" evidence="1">
    <location>
        <begin position="96"/>
        <end position="129"/>
    </location>
</feature>
<reference evidence="3 4" key="1">
    <citation type="submission" date="2018-02" db="EMBL/GenBank/DDBJ databases">
        <title>Genomic Reconstructions from Amazon Rainforest and Pasture Soil Reveal Novel Insights into the Physiology of Candidate Phyla in Tropical Sites.</title>
        <authorList>
            <person name="Kroeger M.E."/>
            <person name="Delmont T."/>
            <person name="Eren A.M."/>
            <person name="Guo J."/>
            <person name="Meyer K.M."/>
            <person name="Khan K."/>
            <person name="Rodrigues J.L.M."/>
            <person name="Bohannan B.J.M."/>
            <person name="Tringe S."/>
            <person name="Borges C.D."/>
            <person name="Tiedje J."/>
            <person name="Tsai S.M."/>
            <person name="Nusslein K."/>
        </authorList>
    </citation>
    <scope>NUCLEOTIDE SEQUENCE [LARGE SCALE GENOMIC DNA]</scope>
    <source>
        <strain evidence="3">Amazon FNV 2010 28 9</strain>
    </source>
</reference>
<keyword evidence="2" id="KW-0812">Transmembrane</keyword>
<evidence type="ECO:0000256" key="1">
    <source>
        <dbReference type="SAM" id="MobiDB-lite"/>
    </source>
</evidence>
<evidence type="ECO:0000313" key="3">
    <source>
        <dbReference type="EMBL" id="PWU22946.1"/>
    </source>
</evidence>
<feature type="transmembrane region" description="Helical" evidence="2">
    <location>
        <begin position="51"/>
        <end position="71"/>
    </location>
</feature>
<comment type="caution">
    <text evidence="3">The sequence shown here is derived from an EMBL/GenBank/DDBJ whole genome shotgun (WGS) entry which is preliminary data.</text>
</comment>
<evidence type="ECO:0000256" key="2">
    <source>
        <dbReference type="SAM" id="Phobius"/>
    </source>
</evidence>
<proteinExistence type="predicted"/>
<accession>A0A317JP71</accession>
<dbReference type="Proteomes" id="UP000246104">
    <property type="component" value="Unassembled WGS sequence"/>
</dbReference>
<name>A0A317JP71_9BACT</name>
<dbReference type="EMBL" id="PSRQ01000052">
    <property type="protein sequence ID" value="PWU22946.1"/>
    <property type="molecule type" value="Genomic_DNA"/>
</dbReference>
<sequence length="358" mass="39791">MEHSSPFDPRSLTDSTPVELSSTQSDNSLYQNDSPQHEEKPQSPIRLKKGIVFLMALVMLVLLSSTLAFAARKNSWWQKLTQPKVTPIPTIQPIGFISSPSPTVTPTPSPSFSPTPKPTPRPSVKASPTPFSSPISLLTNVRFKRVLCQYPDASQQNLLITLSQNQQFEEGSPSIIDCDLTIENTTTVPTEDTFYSITQDGALLKKESIGILAQGIYLPNNSFIQNVTPKQDVGTHTVTITVNPDKLYPESNWDDNSYTFTYQIVADRTPPVVTILDQAQWIQDSQVCYNFGFVNTVDNHSIYDQLHNEYQLDDNAWTSDRTTLVCVPKVSGASHTVRGKSTDQRGNIGQAERTFIIP</sequence>
<keyword evidence="2" id="KW-1133">Transmembrane helix</keyword>
<keyword evidence="2" id="KW-0472">Membrane</keyword>
<gene>
    <name evidence="3" type="ORF">C5B42_04755</name>
</gene>